<accession>A0A7Y7QDF2</accession>
<dbReference type="Proteomes" id="UP000542889">
    <property type="component" value="Unassembled WGS sequence"/>
</dbReference>
<evidence type="ECO:0000313" key="2">
    <source>
        <dbReference type="EMBL" id="NVO87064.1"/>
    </source>
</evidence>
<sequence>MDKMDEPIVRQVSYNRDGLNKLKAEGKNPIIDRFLLQYPTVYIIHTDKKSANRVTVYVGETSDIHRRTIQHLVDDPSKRTDWALLSNDRSAQMIVIGHQHFNKSLTMDVENQLMLYLSGVPAIKQLNNRRTNPQNQYFTAKEKNKIFVNVWEKLHRINKVVFPVQKVVEDSAMFKASPFHALTEEQLSAKERIFDHVKSALTSNEIGQLILVEGEAGSGKTVLLSSLFYELATHLDQNGLETDAPVNKLSVYTLVNHEEQLKVYEQIATKLGISSAKQERVMRPTRFINQHLASDAPVDVVLVDEAHLLWTQGKQSYQGKNQLMDLLMRARVVIAVFDKHQVLRTNGYWEKTQLQKIEKLAGENIINLKHQMRMQASSQTIAWVDSLVHRHRIFPIPKDKQYEIKVFNSPAQLQAAIKNKKSDNENGLSRLLATFDWPYTQKGKDKPKWFVKIGDWQAPWNLELPRTKRRGTKDIPWAEQEESLEEVGSTFTIQGFDLNFAGVIIGPSVKFRKGRVVFDPSRSCDSGATNKRTLSDNRKVSVATELIENELNVLLTRGVHGLYIYAVDPGLRQALLKAQSHTSFFNSQVPLVAEDEQKYEGNGSEKK</sequence>
<reference evidence="2 3" key="1">
    <citation type="submission" date="2020-06" db="EMBL/GenBank/DDBJ databases">
        <title>Lactobacillus rhamnosus QC,genome.</title>
        <authorList>
            <person name="Yi H."/>
            <person name="Jin M."/>
        </authorList>
    </citation>
    <scope>NUCLEOTIDE SEQUENCE [LARGE SCALE GENOMIC DNA]</scope>
    <source>
        <strain evidence="2 3">QC</strain>
    </source>
</reference>
<feature type="domain" description="GIY-YIG" evidence="1">
    <location>
        <begin position="37"/>
        <end position="129"/>
    </location>
</feature>
<dbReference type="SUPFAM" id="SSF52540">
    <property type="entry name" value="P-loop containing nucleoside triphosphate hydrolases"/>
    <property type="match status" value="1"/>
</dbReference>
<dbReference type="InterPro" id="IPR027417">
    <property type="entry name" value="P-loop_NTPase"/>
</dbReference>
<dbReference type="InterPro" id="IPR000305">
    <property type="entry name" value="GIY-YIG_endonuc"/>
</dbReference>
<dbReference type="Pfam" id="PF09848">
    <property type="entry name" value="SLFN-g3_helicase"/>
    <property type="match status" value="1"/>
</dbReference>
<dbReference type="InterPro" id="IPR018647">
    <property type="entry name" value="SLFN_3-like_DNA/RNA_helicase"/>
</dbReference>
<dbReference type="RefSeq" id="WP_176817442.1">
    <property type="nucleotide sequence ID" value="NZ_JABXWP010000001.1"/>
</dbReference>
<evidence type="ECO:0000313" key="3">
    <source>
        <dbReference type="Proteomes" id="UP000542889"/>
    </source>
</evidence>
<evidence type="ECO:0000259" key="1">
    <source>
        <dbReference type="PROSITE" id="PS50164"/>
    </source>
</evidence>
<dbReference type="Gene3D" id="3.40.50.300">
    <property type="entry name" value="P-loop containing nucleotide triphosphate hydrolases"/>
    <property type="match status" value="1"/>
</dbReference>
<dbReference type="EMBL" id="JABXWP010000001">
    <property type="protein sequence ID" value="NVO87064.1"/>
    <property type="molecule type" value="Genomic_DNA"/>
</dbReference>
<name>A0A7Y7QDF2_LACRH</name>
<protein>
    <submittedName>
        <fullName evidence="2">DUF2075 domain-containing protein</fullName>
    </submittedName>
</protein>
<comment type="caution">
    <text evidence="2">The sequence shown here is derived from an EMBL/GenBank/DDBJ whole genome shotgun (WGS) entry which is preliminary data.</text>
</comment>
<proteinExistence type="predicted"/>
<dbReference type="AlphaFoldDB" id="A0A7Y7QDF2"/>
<dbReference type="CDD" id="cd10439">
    <property type="entry name" value="GIY-YIG_COG3410"/>
    <property type="match status" value="1"/>
</dbReference>
<gene>
    <name evidence="2" type="ORF">HWN39_00955</name>
</gene>
<organism evidence="2 3">
    <name type="scientific">Lacticaseibacillus rhamnosus</name>
    <name type="common">Lactobacillus rhamnosus</name>
    <dbReference type="NCBI Taxonomy" id="47715"/>
    <lineage>
        <taxon>Bacteria</taxon>
        <taxon>Bacillati</taxon>
        <taxon>Bacillota</taxon>
        <taxon>Bacilli</taxon>
        <taxon>Lactobacillales</taxon>
        <taxon>Lactobacillaceae</taxon>
        <taxon>Lacticaseibacillus</taxon>
    </lineage>
</organism>
<dbReference type="PROSITE" id="PS50164">
    <property type="entry name" value="GIY_YIG"/>
    <property type="match status" value="1"/>
</dbReference>